<dbReference type="RefSeq" id="WP_184077535.1">
    <property type="nucleotide sequence ID" value="NZ_JACHDS010000001.1"/>
</dbReference>
<dbReference type="CDD" id="cd00093">
    <property type="entry name" value="HTH_XRE"/>
    <property type="match status" value="1"/>
</dbReference>
<name>A0A7W9YKU4_9ACTN</name>
<dbReference type="InterPro" id="IPR010982">
    <property type="entry name" value="Lambda_DNA-bd_dom_sf"/>
</dbReference>
<organism evidence="2 3">
    <name type="scientific">Nocardiopsis mwathae</name>
    <dbReference type="NCBI Taxonomy" id="1472723"/>
    <lineage>
        <taxon>Bacteria</taxon>
        <taxon>Bacillati</taxon>
        <taxon>Actinomycetota</taxon>
        <taxon>Actinomycetes</taxon>
        <taxon>Streptosporangiales</taxon>
        <taxon>Nocardiopsidaceae</taxon>
        <taxon>Nocardiopsis</taxon>
    </lineage>
</organism>
<keyword evidence="3" id="KW-1185">Reference proteome</keyword>
<accession>A0A7W9YKU4</accession>
<protein>
    <submittedName>
        <fullName evidence="2">Transcriptional regulator with XRE-family HTH domain</fullName>
    </submittedName>
</protein>
<dbReference type="InterPro" id="IPR043917">
    <property type="entry name" value="DUF5753"/>
</dbReference>
<dbReference type="SUPFAM" id="SSF47413">
    <property type="entry name" value="lambda repressor-like DNA-binding domains"/>
    <property type="match status" value="1"/>
</dbReference>
<dbReference type="EMBL" id="JACHDS010000001">
    <property type="protein sequence ID" value="MBB6173864.1"/>
    <property type="molecule type" value="Genomic_DNA"/>
</dbReference>
<reference evidence="2 3" key="1">
    <citation type="submission" date="2020-08" db="EMBL/GenBank/DDBJ databases">
        <title>Sequencing the genomes of 1000 actinobacteria strains.</title>
        <authorList>
            <person name="Klenk H.-P."/>
        </authorList>
    </citation>
    <scope>NUCLEOTIDE SEQUENCE [LARGE SCALE GENOMIC DNA]</scope>
    <source>
        <strain evidence="2 3">DSM 46659</strain>
    </source>
</reference>
<dbReference type="AlphaFoldDB" id="A0A7W9YKU4"/>
<dbReference type="Proteomes" id="UP000546642">
    <property type="component" value="Unassembled WGS sequence"/>
</dbReference>
<dbReference type="SMART" id="SM00530">
    <property type="entry name" value="HTH_XRE"/>
    <property type="match status" value="1"/>
</dbReference>
<comment type="caution">
    <text evidence="2">The sequence shown here is derived from an EMBL/GenBank/DDBJ whole genome shotgun (WGS) entry which is preliminary data.</text>
</comment>
<gene>
    <name evidence="2" type="ORF">HNR23_003924</name>
</gene>
<dbReference type="Pfam" id="PF13560">
    <property type="entry name" value="HTH_31"/>
    <property type="match status" value="1"/>
</dbReference>
<dbReference type="InterPro" id="IPR001387">
    <property type="entry name" value="Cro/C1-type_HTH"/>
</dbReference>
<dbReference type="Pfam" id="PF19054">
    <property type="entry name" value="DUF5753"/>
    <property type="match status" value="1"/>
</dbReference>
<feature type="domain" description="HTH cro/C1-type" evidence="1">
    <location>
        <begin position="16"/>
        <end position="69"/>
    </location>
</feature>
<sequence>MAETPRPAWVTFGAEVRRLRKERGLTTAHAAKAADVSVSMLVKQERGVRAVQRVTAERLDEALAAKGSLMQQWARAVRSDAEPDWYHKDQPAERRASEILMFHPVLVPGLLQIDEYARTVVRAGLPLDSPDTVEGVVKAKRQRRGRLTAPGGPFLRAVVDEVAIRRVMGDEGIMAAQVSHLIDAAGSRAVRLQVLPGDLRAHPALSGGFRILKFTDRPSMAHVEHMSGNTVIADASEIRRLEAVWADLQAWAWSPAESVRVMEKIRDEISP</sequence>
<evidence type="ECO:0000313" key="2">
    <source>
        <dbReference type="EMBL" id="MBB6173864.1"/>
    </source>
</evidence>
<dbReference type="Gene3D" id="1.10.260.40">
    <property type="entry name" value="lambda repressor-like DNA-binding domains"/>
    <property type="match status" value="1"/>
</dbReference>
<evidence type="ECO:0000313" key="3">
    <source>
        <dbReference type="Proteomes" id="UP000546642"/>
    </source>
</evidence>
<dbReference type="PROSITE" id="PS50943">
    <property type="entry name" value="HTH_CROC1"/>
    <property type="match status" value="1"/>
</dbReference>
<dbReference type="GO" id="GO:0003677">
    <property type="term" value="F:DNA binding"/>
    <property type="evidence" value="ECO:0007669"/>
    <property type="project" value="InterPro"/>
</dbReference>
<proteinExistence type="predicted"/>
<evidence type="ECO:0000259" key="1">
    <source>
        <dbReference type="PROSITE" id="PS50943"/>
    </source>
</evidence>